<evidence type="ECO:0000256" key="9">
    <source>
        <dbReference type="SAM" id="SignalP"/>
    </source>
</evidence>
<evidence type="ECO:0000313" key="11">
    <source>
        <dbReference type="EMBL" id="MFG6486222.1"/>
    </source>
</evidence>
<dbReference type="InterPro" id="IPR017937">
    <property type="entry name" value="Thioredoxin_CS"/>
</dbReference>
<dbReference type="Proteomes" id="UP001606134">
    <property type="component" value="Unassembled WGS sequence"/>
</dbReference>
<evidence type="ECO:0000259" key="10">
    <source>
        <dbReference type="PROSITE" id="PS51352"/>
    </source>
</evidence>
<keyword evidence="9" id="KW-0732">Signal</keyword>
<feature type="transmembrane region" description="Helical" evidence="8">
    <location>
        <begin position="190"/>
        <end position="217"/>
    </location>
</feature>
<dbReference type="PANTHER" id="PTHR32234">
    <property type="entry name" value="THIOL:DISULFIDE INTERCHANGE PROTEIN DSBD"/>
    <property type="match status" value="1"/>
</dbReference>
<evidence type="ECO:0000256" key="2">
    <source>
        <dbReference type="ARBA" id="ARBA00022475"/>
    </source>
</evidence>
<evidence type="ECO:0000256" key="8">
    <source>
        <dbReference type="SAM" id="Phobius"/>
    </source>
</evidence>
<dbReference type="InterPro" id="IPR035671">
    <property type="entry name" value="DsbD_gamma"/>
</dbReference>
<feature type="domain" description="Thioredoxin" evidence="10">
    <location>
        <begin position="488"/>
        <end position="604"/>
    </location>
</feature>
<evidence type="ECO:0000256" key="6">
    <source>
        <dbReference type="ARBA" id="ARBA00023136"/>
    </source>
</evidence>
<keyword evidence="7" id="KW-0676">Redox-active center</keyword>
<protein>
    <submittedName>
        <fullName evidence="11">Protein-disulfide reductase DsbD</fullName>
        <ecNumber evidence="11">1.8.1.8</ecNumber>
    </submittedName>
</protein>
<evidence type="ECO:0000256" key="5">
    <source>
        <dbReference type="ARBA" id="ARBA00022989"/>
    </source>
</evidence>
<dbReference type="Pfam" id="PF13899">
    <property type="entry name" value="Thioredoxin_7"/>
    <property type="match status" value="1"/>
</dbReference>
<dbReference type="CDD" id="cd02953">
    <property type="entry name" value="DsbDgamma"/>
    <property type="match status" value="1"/>
</dbReference>
<dbReference type="EC" id="1.8.1.8" evidence="11"/>
<dbReference type="SUPFAM" id="SSF74863">
    <property type="entry name" value="Thiol:disulfide interchange protein DsbD, N-terminal domain (DsbD-alpha)"/>
    <property type="match status" value="1"/>
</dbReference>
<dbReference type="InterPro" id="IPR013766">
    <property type="entry name" value="Thioredoxin_domain"/>
</dbReference>
<feature type="transmembrane region" description="Helical" evidence="8">
    <location>
        <begin position="384"/>
        <end position="401"/>
    </location>
</feature>
<dbReference type="Gene3D" id="3.40.30.10">
    <property type="entry name" value="Glutaredoxin"/>
    <property type="match status" value="1"/>
</dbReference>
<keyword evidence="12" id="KW-1185">Reference proteome</keyword>
<evidence type="ECO:0000256" key="1">
    <source>
        <dbReference type="ARBA" id="ARBA00004651"/>
    </source>
</evidence>
<keyword evidence="2" id="KW-1003">Cell membrane</keyword>
<feature type="transmembrane region" description="Helical" evidence="8">
    <location>
        <begin position="229"/>
        <end position="251"/>
    </location>
</feature>
<organism evidence="11 12">
    <name type="scientific">Pelomonas candidula</name>
    <dbReference type="NCBI Taxonomy" id="3299025"/>
    <lineage>
        <taxon>Bacteria</taxon>
        <taxon>Pseudomonadati</taxon>
        <taxon>Pseudomonadota</taxon>
        <taxon>Betaproteobacteria</taxon>
        <taxon>Burkholderiales</taxon>
        <taxon>Sphaerotilaceae</taxon>
        <taxon>Roseateles</taxon>
    </lineage>
</organism>
<dbReference type="InterPro" id="IPR036929">
    <property type="entry name" value="DsbDN_sf"/>
</dbReference>
<comment type="caution">
    <text evidence="11">The sequence shown here is derived from an EMBL/GenBank/DDBJ whole genome shotgun (WGS) entry which is preliminary data.</text>
</comment>
<keyword evidence="6 8" id="KW-0472">Membrane</keyword>
<dbReference type="InterPro" id="IPR028250">
    <property type="entry name" value="DsbDN"/>
</dbReference>
<feature type="transmembrane region" description="Helical" evidence="8">
    <location>
        <begin position="263"/>
        <end position="285"/>
    </location>
</feature>
<feature type="chain" id="PRO_5047070779" evidence="9">
    <location>
        <begin position="23"/>
        <end position="610"/>
    </location>
</feature>
<dbReference type="Pfam" id="PF02683">
    <property type="entry name" value="DsbD_TM"/>
    <property type="match status" value="1"/>
</dbReference>
<proteinExistence type="predicted"/>
<feature type="transmembrane region" description="Helical" evidence="8">
    <location>
        <begin position="306"/>
        <end position="336"/>
    </location>
</feature>
<evidence type="ECO:0000313" key="12">
    <source>
        <dbReference type="Proteomes" id="UP001606134"/>
    </source>
</evidence>
<reference evidence="11 12" key="1">
    <citation type="submission" date="2024-08" db="EMBL/GenBank/DDBJ databases">
        <authorList>
            <person name="Lu H."/>
        </authorList>
    </citation>
    <scope>NUCLEOTIDE SEQUENCE [LARGE SCALE GENOMIC DNA]</scope>
    <source>
        <strain evidence="11 12">BYS78W</strain>
    </source>
</reference>
<dbReference type="PROSITE" id="PS51352">
    <property type="entry name" value="THIOREDOXIN_2"/>
    <property type="match status" value="1"/>
</dbReference>
<sequence length="610" mass="63233">MLLQRLCALALSGLLLPPAAHAADFLDVDDAFTPQAELRAAGPALHLHWRIAEGYALYRDRLHLSVDGQPLQPVMPPAQVKPDPDTGEPLQVYHRKLDVAVALPAGAHELRLDYQGCADEGLCYPPEQRVARLDGASPGPLALQQADPPAEAATTPAPVATVAVAAPPAADTDRASAVLRQGSAWQVTGLFLLFGLLLSFTPCVLPMVPILSSIIVGQKQATRGQGLRLAGAYALGMALVYTALGVAAGLAGEGLAGYLQQPAVLIGFAALLGLLSLSMFDVFTLQLPVALQTRLSAASDRAGGGALGGAAVMGALSALMVGPCVAAPLAGALLYIGQSHDVVLGGLALFSLAAGMSVPLLLAGMSADRLLPRAGAWMDRVKHVFGVVLIATAWWMVRSLLPASVAVAGWGLLALATAAFLGVFEPLPAHPGPGLRGLRTVALGLALFGALDLVGSAMGADDPMQPLAPLSRGSSLASASTATLPENSRGFRTVPDRAALQAALGQAQRPVLLDFYADWCVACKELERDTLHHPAVQQALGGFELLRVDVTDNSPEHRALLRQFGLFGPPGLVMFPRGDTQARDTVAGLLPPELMLARLCALSPQGCASR</sequence>
<name>A0ABW7H8S7_9BURK</name>
<dbReference type="Pfam" id="PF11412">
    <property type="entry name" value="DsbD_N"/>
    <property type="match status" value="1"/>
</dbReference>
<dbReference type="RefSeq" id="WP_394407216.1">
    <property type="nucleotide sequence ID" value="NZ_JBIGIC010000002.1"/>
</dbReference>
<dbReference type="SUPFAM" id="SSF52833">
    <property type="entry name" value="Thioredoxin-like"/>
    <property type="match status" value="1"/>
</dbReference>
<keyword evidence="3 8" id="KW-0812">Transmembrane</keyword>
<evidence type="ECO:0000256" key="3">
    <source>
        <dbReference type="ARBA" id="ARBA00022692"/>
    </source>
</evidence>
<dbReference type="InterPro" id="IPR036249">
    <property type="entry name" value="Thioredoxin-like_sf"/>
</dbReference>
<evidence type="ECO:0000256" key="7">
    <source>
        <dbReference type="ARBA" id="ARBA00023284"/>
    </source>
</evidence>
<accession>A0ABW7H8S7</accession>
<keyword evidence="4" id="KW-0201">Cytochrome c-type biogenesis</keyword>
<keyword evidence="11" id="KW-0560">Oxidoreductase</keyword>
<feature type="transmembrane region" description="Helical" evidence="8">
    <location>
        <begin position="342"/>
        <end position="363"/>
    </location>
</feature>
<dbReference type="PROSITE" id="PS00194">
    <property type="entry name" value="THIOREDOXIN_1"/>
    <property type="match status" value="1"/>
</dbReference>
<dbReference type="InterPro" id="IPR003834">
    <property type="entry name" value="Cyt_c_assmbl_TM_dom"/>
</dbReference>
<evidence type="ECO:0000256" key="4">
    <source>
        <dbReference type="ARBA" id="ARBA00022748"/>
    </source>
</evidence>
<comment type="subcellular location">
    <subcellularLocation>
        <location evidence="1">Cell membrane</location>
        <topology evidence="1">Multi-pass membrane protein</topology>
    </subcellularLocation>
</comment>
<feature type="signal peptide" evidence="9">
    <location>
        <begin position="1"/>
        <end position="22"/>
    </location>
</feature>
<feature type="transmembrane region" description="Helical" evidence="8">
    <location>
        <begin position="440"/>
        <end position="460"/>
    </location>
</feature>
<dbReference type="EMBL" id="JBIGIC010000002">
    <property type="protein sequence ID" value="MFG6486222.1"/>
    <property type="molecule type" value="Genomic_DNA"/>
</dbReference>
<dbReference type="PANTHER" id="PTHR32234:SF0">
    <property type="entry name" value="THIOL:DISULFIDE INTERCHANGE PROTEIN DSBD"/>
    <property type="match status" value="1"/>
</dbReference>
<gene>
    <name evidence="11" type="primary">dsbD</name>
    <name evidence="11" type="ORF">ACG04R_06025</name>
</gene>
<dbReference type="GO" id="GO:0047134">
    <property type="term" value="F:protein-disulfide reductase [NAD(P)H] activity"/>
    <property type="evidence" value="ECO:0007669"/>
    <property type="project" value="UniProtKB-EC"/>
</dbReference>
<dbReference type="Gene3D" id="2.60.40.1250">
    <property type="entry name" value="Thiol:disulfide interchange protein DsbD, N-terminal domain"/>
    <property type="match status" value="1"/>
</dbReference>
<keyword evidence="5 8" id="KW-1133">Transmembrane helix</keyword>
<feature type="transmembrane region" description="Helical" evidence="8">
    <location>
        <begin position="407"/>
        <end position="428"/>
    </location>
</feature>
<dbReference type="NCBIfam" id="NF001419">
    <property type="entry name" value="PRK00293.1"/>
    <property type="match status" value="1"/>
</dbReference>